<keyword evidence="3" id="KW-0472">Membrane</keyword>
<reference evidence="4" key="1">
    <citation type="journal article" date="2020" name="bioRxiv">
        <title>Comparative genomics of Chlamydomonas.</title>
        <authorList>
            <person name="Craig R.J."/>
            <person name="Hasan A.R."/>
            <person name="Ness R.W."/>
            <person name="Keightley P.D."/>
        </authorList>
    </citation>
    <scope>NUCLEOTIDE SEQUENCE</scope>
    <source>
        <strain evidence="4">CCAP 11/70</strain>
    </source>
</reference>
<dbReference type="EMBL" id="JAEHOE010000152">
    <property type="protein sequence ID" value="KAG2484304.1"/>
    <property type="molecule type" value="Genomic_DNA"/>
</dbReference>
<dbReference type="Proteomes" id="UP000612055">
    <property type="component" value="Unassembled WGS sequence"/>
</dbReference>
<accession>A0A835XIZ6</accession>
<evidence type="ECO:0000256" key="2">
    <source>
        <dbReference type="SAM" id="MobiDB-lite"/>
    </source>
</evidence>
<keyword evidence="1" id="KW-0175">Coiled coil</keyword>
<proteinExistence type="predicted"/>
<evidence type="ECO:0000256" key="3">
    <source>
        <dbReference type="SAM" id="Phobius"/>
    </source>
</evidence>
<name>A0A835XIZ6_9CHLO</name>
<evidence type="ECO:0000256" key="1">
    <source>
        <dbReference type="SAM" id="Coils"/>
    </source>
</evidence>
<keyword evidence="3" id="KW-0812">Transmembrane</keyword>
<keyword evidence="5" id="KW-1185">Reference proteome</keyword>
<gene>
    <name evidence="4" type="ORF">HYH03_016848</name>
</gene>
<comment type="caution">
    <text evidence="4">The sequence shown here is derived from an EMBL/GenBank/DDBJ whole genome shotgun (WGS) entry which is preliminary data.</text>
</comment>
<organism evidence="4 5">
    <name type="scientific">Edaphochlamys debaryana</name>
    <dbReference type="NCBI Taxonomy" id="47281"/>
    <lineage>
        <taxon>Eukaryota</taxon>
        <taxon>Viridiplantae</taxon>
        <taxon>Chlorophyta</taxon>
        <taxon>core chlorophytes</taxon>
        <taxon>Chlorophyceae</taxon>
        <taxon>CS clade</taxon>
        <taxon>Chlamydomonadales</taxon>
        <taxon>Chlamydomonadales incertae sedis</taxon>
        <taxon>Edaphochlamys</taxon>
    </lineage>
</organism>
<keyword evidence="3" id="KW-1133">Transmembrane helix</keyword>
<evidence type="ECO:0000313" key="5">
    <source>
        <dbReference type="Proteomes" id="UP000612055"/>
    </source>
</evidence>
<dbReference type="AlphaFoldDB" id="A0A835XIZ6"/>
<sequence>MAALGGPSAGAVRVDVVQEPKPASAVEVKAELAACRQMLQRAEARAQGLEQDLERYKQERAQLLAFLRTVQQAERHCSKVLIDGLELAKPQAPAQEEEEDGAEPGKAPETEAEAAKEILIYCFAGVGWVVFVMKVAGWLFS</sequence>
<feature type="transmembrane region" description="Helical" evidence="3">
    <location>
        <begin position="118"/>
        <end position="140"/>
    </location>
</feature>
<evidence type="ECO:0000313" key="4">
    <source>
        <dbReference type="EMBL" id="KAG2484304.1"/>
    </source>
</evidence>
<feature type="region of interest" description="Disordered" evidence="2">
    <location>
        <begin position="89"/>
        <end position="110"/>
    </location>
</feature>
<feature type="coiled-coil region" evidence="1">
    <location>
        <begin position="25"/>
        <end position="66"/>
    </location>
</feature>
<protein>
    <submittedName>
        <fullName evidence="4">Uncharacterized protein</fullName>
    </submittedName>
</protein>